<evidence type="ECO:0000256" key="3">
    <source>
        <dbReference type="ARBA" id="ARBA00022676"/>
    </source>
</evidence>
<evidence type="ECO:0000256" key="4">
    <source>
        <dbReference type="ARBA" id="ARBA00022679"/>
    </source>
</evidence>
<accession>A0AAV5QRC9</accession>
<reference evidence="7 8" key="1">
    <citation type="journal article" date="2023" name="Elife">
        <title>Identification of key yeast species and microbe-microbe interactions impacting larval growth of Drosophila in the wild.</title>
        <authorList>
            <person name="Mure A."/>
            <person name="Sugiura Y."/>
            <person name="Maeda R."/>
            <person name="Honda K."/>
            <person name="Sakurai N."/>
            <person name="Takahashi Y."/>
            <person name="Watada M."/>
            <person name="Katoh T."/>
            <person name="Gotoh A."/>
            <person name="Gotoh Y."/>
            <person name="Taniguchi I."/>
            <person name="Nakamura K."/>
            <person name="Hayashi T."/>
            <person name="Katayama T."/>
            <person name="Uemura T."/>
            <person name="Hattori Y."/>
        </authorList>
    </citation>
    <scope>NUCLEOTIDE SEQUENCE [LARGE SCALE GENOMIC DNA]</scope>
    <source>
        <strain evidence="7 8">SC-9</strain>
    </source>
</reference>
<dbReference type="PANTHER" id="PTHR31121">
    <property type="entry name" value="ALPHA-1,2 MANNOSYLTRANSFERASE KTR1"/>
    <property type="match status" value="1"/>
</dbReference>
<keyword evidence="8" id="KW-1185">Reference proteome</keyword>
<dbReference type="GO" id="GO:0000026">
    <property type="term" value="F:alpha-1,2-mannosyltransferase activity"/>
    <property type="evidence" value="ECO:0007669"/>
    <property type="project" value="TreeGrafter"/>
</dbReference>
<feature type="transmembrane region" description="Helical" evidence="6">
    <location>
        <begin position="12"/>
        <end position="31"/>
    </location>
</feature>
<evidence type="ECO:0000256" key="5">
    <source>
        <dbReference type="ARBA" id="ARBA00022968"/>
    </source>
</evidence>
<dbReference type="GeneID" id="90075261"/>
<dbReference type="GO" id="GO:0000032">
    <property type="term" value="P:cell wall mannoprotein biosynthetic process"/>
    <property type="evidence" value="ECO:0007669"/>
    <property type="project" value="TreeGrafter"/>
</dbReference>
<dbReference type="Pfam" id="PF01793">
    <property type="entry name" value="Glyco_transf_15"/>
    <property type="match status" value="1"/>
</dbReference>
<dbReference type="SUPFAM" id="SSF53448">
    <property type="entry name" value="Nucleotide-diphospho-sugar transferases"/>
    <property type="match status" value="1"/>
</dbReference>
<sequence>MEYVNRDKIQDITNKVLHVLVGIQLLFVSMIRRKTAKLLMGVFVISFLLINLPQKNYEQIVGKENVHYIKDYYNTWNIRPNDEFNAPTLPYDVDLSKEKTVNPKYKEQSLFNSDHSVNMKYFKTFKYHEDDITPKAILERNDALYEKVMSHKINEPRVDNLQRPDVNYRRANATLMSLVRNSEIDGLVDSMRQVEAHFNKKFRYPWTLMNNRPFEEEFKRRVLAETDAQVNFVVIPPELWDIPPSIDIEKMNAGMKKLADQDLPYATLASYRNMCRFNSGTFYNVPEMQQYRWYWRVEPSVNYFCDIDYDVFKFMEDNGKTYGFVATLYEIAETIPTLWSTSLEFVKENPQYLNPNGAFDWLLNDNQLPDKAKLAKGYSTCHFWSNFEIGDMDFYRGEAYSKWFDHLEKAGGFYYERWGDAPVHSVGLGLFADKSKIHWFRDMGYHHPPYYHCPTSDKCSGCTAGLFTPHENILDQNCNPHWIRFSMTEKDLELY</sequence>
<gene>
    <name evidence="7" type="ORF">DASC09_046110</name>
</gene>
<dbReference type="GO" id="GO:0006487">
    <property type="term" value="P:protein N-linked glycosylation"/>
    <property type="evidence" value="ECO:0007669"/>
    <property type="project" value="TreeGrafter"/>
</dbReference>
<evidence type="ECO:0008006" key="9">
    <source>
        <dbReference type="Google" id="ProtNLM"/>
    </source>
</evidence>
<protein>
    <recommendedName>
        <fullName evidence="9">Mannosyltransferase KTR4</fullName>
    </recommendedName>
</protein>
<comment type="similarity">
    <text evidence="2">Belongs to the glycosyltransferase 15 family.</text>
</comment>
<evidence type="ECO:0000256" key="2">
    <source>
        <dbReference type="ARBA" id="ARBA00007677"/>
    </source>
</evidence>
<comment type="subcellular location">
    <subcellularLocation>
        <location evidence="1">Membrane</location>
        <topology evidence="1">Single-pass type II membrane protein</topology>
    </subcellularLocation>
</comment>
<organism evidence="7 8">
    <name type="scientific">Saccharomycopsis crataegensis</name>
    <dbReference type="NCBI Taxonomy" id="43959"/>
    <lineage>
        <taxon>Eukaryota</taxon>
        <taxon>Fungi</taxon>
        <taxon>Dikarya</taxon>
        <taxon>Ascomycota</taxon>
        <taxon>Saccharomycotina</taxon>
        <taxon>Saccharomycetes</taxon>
        <taxon>Saccharomycopsidaceae</taxon>
        <taxon>Saccharomycopsis</taxon>
    </lineage>
</organism>
<dbReference type="FunFam" id="3.90.550.10:FF:000051">
    <property type="entry name" value="Alpha-1,2-mannosyltransferase (Ktr4)"/>
    <property type="match status" value="1"/>
</dbReference>
<keyword evidence="4" id="KW-0808">Transferase</keyword>
<dbReference type="GO" id="GO:0016020">
    <property type="term" value="C:membrane"/>
    <property type="evidence" value="ECO:0007669"/>
    <property type="project" value="UniProtKB-SubCell"/>
</dbReference>
<evidence type="ECO:0000256" key="6">
    <source>
        <dbReference type="SAM" id="Phobius"/>
    </source>
</evidence>
<dbReference type="GO" id="GO:0005794">
    <property type="term" value="C:Golgi apparatus"/>
    <property type="evidence" value="ECO:0007669"/>
    <property type="project" value="TreeGrafter"/>
</dbReference>
<evidence type="ECO:0000256" key="1">
    <source>
        <dbReference type="ARBA" id="ARBA00004606"/>
    </source>
</evidence>
<dbReference type="Proteomes" id="UP001360560">
    <property type="component" value="Unassembled WGS sequence"/>
</dbReference>
<dbReference type="InterPro" id="IPR002685">
    <property type="entry name" value="Glyco_trans_15"/>
</dbReference>
<evidence type="ECO:0000313" key="7">
    <source>
        <dbReference type="EMBL" id="GMM37286.1"/>
    </source>
</evidence>
<keyword evidence="6" id="KW-0812">Transmembrane</keyword>
<evidence type="ECO:0000313" key="8">
    <source>
        <dbReference type="Proteomes" id="UP001360560"/>
    </source>
</evidence>
<dbReference type="EMBL" id="BTFZ01000011">
    <property type="protein sequence ID" value="GMM37286.1"/>
    <property type="molecule type" value="Genomic_DNA"/>
</dbReference>
<keyword evidence="5" id="KW-0735">Signal-anchor</keyword>
<proteinExistence type="inferred from homology"/>
<dbReference type="InterPro" id="IPR029044">
    <property type="entry name" value="Nucleotide-diphossugar_trans"/>
</dbReference>
<dbReference type="GO" id="GO:0006493">
    <property type="term" value="P:protein O-linked glycosylation"/>
    <property type="evidence" value="ECO:0007669"/>
    <property type="project" value="TreeGrafter"/>
</dbReference>
<name>A0AAV5QRC9_9ASCO</name>
<dbReference type="RefSeq" id="XP_064854282.1">
    <property type="nucleotide sequence ID" value="XM_064998210.1"/>
</dbReference>
<dbReference type="Gene3D" id="3.90.550.10">
    <property type="entry name" value="Spore Coat Polysaccharide Biosynthesis Protein SpsA, Chain A"/>
    <property type="match status" value="1"/>
</dbReference>
<keyword evidence="6" id="KW-0472">Membrane</keyword>
<keyword evidence="3" id="KW-0328">Glycosyltransferase</keyword>
<dbReference type="AlphaFoldDB" id="A0AAV5QRC9"/>
<dbReference type="PANTHER" id="PTHR31121:SF7">
    <property type="entry name" value="MANNOSYLTRANSFERASE KTR4-RELATED"/>
    <property type="match status" value="1"/>
</dbReference>
<comment type="caution">
    <text evidence="7">The sequence shown here is derived from an EMBL/GenBank/DDBJ whole genome shotgun (WGS) entry which is preliminary data.</text>
</comment>
<keyword evidence="6" id="KW-1133">Transmembrane helix</keyword>